<dbReference type="PROSITE" id="PS50102">
    <property type="entry name" value="RRM"/>
    <property type="match status" value="2"/>
</dbReference>
<dbReference type="OMA" id="QNTHAIN"/>
<dbReference type="PANTHER" id="PTHR48033:SF9">
    <property type="entry name" value="TAR DNA-BINDING PROTEIN 43"/>
    <property type="match status" value="1"/>
</dbReference>
<evidence type="ECO:0000313" key="6">
    <source>
        <dbReference type="Proteomes" id="UP000887567"/>
    </source>
</evidence>
<dbReference type="InterPro" id="IPR035979">
    <property type="entry name" value="RBD_domain_sf"/>
</dbReference>
<dbReference type="GO" id="GO:0000785">
    <property type="term" value="C:chromatin"/>
    <property type="evidence" value="ECO:0007669"/>
    <property type="project" value="TreeGrafter"/>
</dbReference>
<dbReference type="InterPro" id="IPR012677">
    <property type="entry name" value="Nucleotide-bd_a/b_plait_sf"/>
</dbReference>
<keyword evidence="6" id="KW-1185">Reference proteome</keyword>
<dbReference type="GO" id="GO:0003723">
    <property type="term" value="F:RNA binding"/>
    <property type="evidence" value="ECO:0007669"/>
    <property type="project" value="UniProtKB-UniRule"/>
</dbReference>
<evidence type="ECO:0000256" key="1">
    <source>
        <dbReference type="ARBA" id="ARBA00004123"/>
    </source>
</evidence>
<dbReference type="SUPFAM" id="SSF54928">
    <property type="entry name" value="RNA-binding domain, RBD"/>
    <property type="match status" value="1"/>
</dbReference>
<dbReference type="OrthoDB" id="2020831at2759"/>
<dbReference type="Proteomes" id="UP000887567">
    <property type="component" value="Unplaced"/>
</dbReference>
<reference evidence="5" key="1">
    <citation type="submission" date="2022-11" db="UniProtKB">
        <authorList>
            <consortium name="EnsemblMetazoa"/>
        </authorList>
    </citation>
    <scope>IDENTIFICATION</scope>
</reference>
<dbReference type="Gene3D" id="3.30.70.330">
    <property type="match status" value="2"/>
</dbReference>
<keyword evidence="2" id="KW-0539">Nucleus</keyword>
<dbReference type="AlphaFoldDB" id="A0A913X3R8"/>
<dbReference type="EnsemblMetazoa" id="XM_021042746.2">
    <property type="protein sequence ID" value="XP_020898405.1"/>
    <property type="gene ID" value="LOC110237159"/>
</dbReference>
<organism evidence="5 6">
    <name type="scientific">Exaiptasia diaphana</name>
    <name type="common">Tropical sea anemone</name>
    <name type="synonym">Aiptasia pulchella</name>
    <dbReference type="NCBI Taxonomy" id="2652724"/>
    <lineage>
        <taxon>Eukaryota</taxon>
        <taxon>Metazoa</taxon>
        <taxon>Cnidaria</taxon>
        <taxon>Anthozoa</taxon>
        <taxon>Hexacorallia</taxon>
        <taxon>Actiniaria</taxon>
        <taxon>Aiptasiidae</taxon>
        <taxon>Exaiptasia</taxon>
    </lineage>
</organism>
<dbReference type="RefSeq" id="XP_020898405.1">
    <property type="nucleotide sequence ID" value="XM_021042746.2"/>
</dbReference>
<protein>
    <recommendedName>
        <fullName evidence="4">RRM domain-containing protein</fullName>
    </recommendedName>
</protein>
<evidence type="ECO:0000259" key="4">
    <source>
        <dbReference type="PROSITE" id="PS50102"/>
    </source>
</evidence>
<dbReference type="PANTHER" id="PTHR48033">
    <property type="entry name" value="RNA-BINDING (RRM/RBD/RNP MOTIFS) FAMILY PROTEIN"/>
    <property type="match status" value="1"/>
</dbReference>
<feature type="domain" description="RRM" evidence="4">
    <location>
        <begin position="37"/>
        <end position="113"/>
    </location>
</feature>
<dbReference type="KEGG" id="epa:110237159"/>
<proteinExistence type="predicted"/>
<dbReference type="InterPro" id="IPR000504">
    <property type="entry name" value="RRM_dom"/>
</dbReference>
<dbReference type="GO" id="GO:0010468">
    <property type="term" value="P:regulation of gene expression"/>
    <property type="evidence" value="ECO:0007669"/>
    <property type="project" value="TreeGrafter"/>
</dbReference>
<dbReference type="SMART" id="SM00360">
    <property type="entry name" value="RRM"/>
    <property type="match status" value="2"/>
</dbReference>
<evidence type="ECO:0000256" key="2">
    <source>
        <dbReference type="ARBA" id="ARBA00023242"/>
    </source>
</evidence>
<evidence type="ECO:0000256" key="3">
    <source>
        <dbReference type="PROSITE-ProRule" id="PRU00176"/>
    </source>
</evidence>
<keyword evidence="3" id="KW-0694">RNA-binding</keyword>
<name>A0A913X3R8_EXADI</name>
<accession>A0A913X3R8</accession>
<dbReference type="Pfam" id="PF00076">
    <property type="entry name" value="RRM_1"/>
    <property type="match status" value="2"/>
</dbReference>
<sequence>MFIVVPSKIDTASKRKIEESPTGKEPETKITKVEGIGDLIVLGLPYRTTEPEMKAYFSQFGELDYCEVKMDPVAKRSRGFGFVRFLDDEHAKNVLSMSHRIQGRSCEVRLPRTREEMNVPKKIFVGRLPEGAAEKELQEYFGQFGELTDVYIPKPNRNFGFVTFSSGEIAQSVVHQNHRMRDNLLNVSFAEPKSNSMKAMTGGGYPGSPNMGYNVWNAQWSRNQQNTSSNTYNAANTGTPYSIMNMMNPGSVQVQCS</sequence>
<evidence type="ECO:0000313" key="5">
    <source>
        <dbReference type="EnsemblMetazoa" id="XP_020898405.1"/>
    </source>
</evidence>
<dbReference type="GeneID" id="110237159"/>
<dbReference type="GO" id="GO:0005654">
    <property type="term" value="C:nucleoplasm"/>
    <property type="evidence" value="ECO:0007669"/>
    <property type="project" value="TreeGrafter"/>
</dbReference>
<comment type="subcellular location">
    <subcellularLocation>
        <location evidence="1">Nucleus</location>
    </subcellularLocation>
</comment>
<feature type="domain" description="RRM" evidence="4">
    <location>
        <begin position="121"/>
        <end position="192"/>
    </location>
</feature>